<reference evidence="3 4" key="1">
    <citation type="journal article" date="2010" name="Nature">
        <title>The Ectocarpus genome and the independent evolution of multicellularity in brown algae.</title>
        <authorList>
            <person name="Cock J.M."/>
            <person name="Sterck L."/>
            <person name="Rouze P."/>
            <person name="Scornet D."/>
            <person name="Allen A.E."/>
            <person name="Amoutzias G."/>
            <person name="Anthouard V."/>
            <person name="Artiguenave F."/>
            <person name="Aury J.M."/>
            <person name="Badger J.H."/>
            <person name="Beszteri B."/>
            <person name="Billiau K."/>
            <person name="Bonnet E."/>
            <person name="Bothwell J.H."/>
            <person name="Bowler C."/>
            <person name="Boyen C."/>
            <person name="Brownlee C."/>
            <person name="Carrano C.J."/>
            <person name="Charrier B."/>
            <person name="Cho G.Y."/>
            <person name="Coelho S.M."/>
            <person name="Collen J."/>
            <person name="Corre E."/>
            <person name="Da Silva C."/>
            <person name="Delage L."/>
            <person name="Delaroque N."/>
            <person name="Dittami S.M."/>
            <person name="Doulbeau S."/>
            <person name="Elias M."/>
            <person name="Farnham G."/>
            <person name="Gachon C.M."/>
            <person name="Gschloessl B."/>
            <person name="Heesch S."/>
            <person name="Jabbari K."/>
            <person name="Jubin C."/>
            <person name="Kawai H."/>
            <person name="Kimura K."/>
            <person name="Kloareg B."/>
            <person name="Kupper F.C."/>
            <person name="Lang D."/>
            <person name="Le Bail A."/>
            <person name="Leblanc C."/>
            <person name="Lerouge P."/>
            <person name="Lohr M."/>
            <person name="Lopez P.J."/>
            <person name="Martens C."/>
            <person name="Maumus F."/>
            <person name="Michel G."/>
            <person name="Miranda-Saavedra D."/>
            <person name="Morales J."/>
            <person name="Moreau H."/>
            <person name="Motomura T."/>
            <person name="Nagasato C."/>
            <person name="Napoli C.A."/>
            <person name="Nelson D.R."/>
            <person name="Nyvall-Collen P."/>
            <person name="Peters A.F."/>
            <person name="Pommier C."/>
            <person name="Potin P."/>
            <person name="Poulain J."/>
            <person name="Quesneville H."/>
            <person name="Read B."/>
            <person name="Rensing S.A."/>
            <person name="Ritter A."/>
            <person name="Rousvoal S."/>
            <person name="Samanta M."/>
            <person name="Samson G."/>
            <person name="Schroeder D.C."/>
            <person name="Segurens B."/>
            <person name="Strittmatter M."/>
            <person name="Tonon T."/>
            <person name="Tregear J.W."/>
            <person name="Valentin K."/>
            <person name="von Dassow P."/>
            <person name="Yamagishi T."/>
            <person name="Van de Peer Y."/>
            <person name="Wincker P."/>
        </authorList>
    </citation>
    <scope>NUCLEOTIDE SEQUENCE [LARGE SCALE GENOMIC DNA]</scope>
    <source>
        <strain evidence="4">Ec32 / CCAP1310/4</strain>
    </source>
</reference>
<feature type="region of interest" description="Disordered" evidence="1">
    <location>
        <begin position="26"/>
        <end position="116"/>
    </location>
</feature>
<evidence type="ECO:0000256" key="1">
    <source>
        <dbReference type="SAM" id="MobiDB-lite"/>
    </source>
</evidence>
<organism evidence="3 4">
    <name type="scientific">Ectocarpus siliculosus</name>
    <name type="common">Brown alga</name>
    <name type="synonym">Conferva siliculosa</name>
    <dbReference type="NCBI Taxonomy" id="2880"/>
    <lineage>
        <taxon>Eukaryota</taxon>
        <taxon>Sar</taxon>
        <taxon>Stramenopiles</taxon>
        <taxon>Ochrophyta</taxon>
        <taxon>PX clade</taxon>
        <taxon>Phaeophyceae</taxon>
        <taxon>Ectocarpales</taxon>
        <taxon>Ectocarpaceae</taxon>
        <taxon>Ectocarpus</taxon>
    </lineage>
</organism>
<dbReference type="EMBL" id="FN649741">
    <property type="protein sequence ID" value="CBJ31350.1"/>
    <property type="molecule type" value="Genomic_DNA"/>
</dbReference>
<keyword evidence="2" id="KW-0732">Signal</keyword>
<dbReference type="PROSITE" id="PS51257">
    <property type="entry name" value="PROKAR_LIPOPROTEIN"/>
    <property type="match status" value="1"/>
</dbReference>
<dbReference type="EMBL" id="FN648427">
    <property type="protein sequence ID" value="CBJ31350.1"/>
    <property type="molecule type" value="Genomic_DNA"/>
</dbReference>
<dbReference type="Proteomes" id="UP000002630">
    <property type="component" value="Linkage Group LG16"/>
</dbReference>
<sequence length="314" mass="34564">MARAARFAIFCCALTSCRAFHTPVTTTSGRMSVRRESSRAQQECYRSGRRPRSSLSMKKEATAEGVTDAPVVEEGSATATAASKADGTPEKKMMSKQDLYEKQPKPQKKRTLTPQEQQYLDKMASAPIIYKRNPEQEFYPSVGYESSYPTLEESLKEGYTGDSIAVGEDGKEEVLMRVVVVGGREAEGEFLKNLAEKGRGKLVDGLYALWDPREGPVPETIANIDLINVHELGFAKNQDPKEVAKHAYFLAANMLVAVSKHPLYGDDFVPQLKKAALDNGVTFVGPDLAAEVARGDMESFTKLVEATRKALEED</sequence>
<protein>
    <submittedName>
        <fullName evidence="3">Uncharacterized protein</fullName>
    </submittedName>
</protein>
<feature type="compositionally biased region" description="Basic and acidic residues" evidence="1">
    <location>
        <begin position="87"/>
        <end position="104"/>
    </location>
</feature>
<proteinExistence type="predicted"/>
<evidence type="ECO:0000256" key="2">
    <source>
        <dbReference type="SAM" id="SignalP"/>
    </source>
</evidence>
<gene>
    <name evidence="3" type="ORF">Esi_0246_0023</name>
</gene>
<accession>D7FT84</accession>
<evidence type="ECO:0000313" key="3">
    <source>
        <dbReference type="EMBL" id="CBJ31350.1"/>
    </source>
</evidence>
<evidence type="ECO:0000313" key="4">
    <source>
        <dbReference type="Proteomes" id="UP000002630"/>
    </source>
</evidence>
<dbReference type="InParanoid" id="D7FT84"/>
<feature type="signal peptide" evidence="2">
    <location>
        <begin position="1"/>
        <end position="19"/>
    </location>
</feature>
<keyword evidence="4" id="KW-1185">Reference proteome</keyword>
<dbReference type="OrthoDB" id="10296171at2759"/>
<feature type="chain" id="PRO_5003095751" evidence="2">
    <location>
        <begin position="20"/>
        <end position="314"/>
    </location>
</feature>
<dbReference type="AlphaFoldDB" id="D7FT84"/>
<name>D7FT84_ECTSI</name>